<dbReference type="GO" id="GO:0006355">
    <property type="term" value="P:regulation of DNA-templated transcription"/>
    <property type="evidence" value="ECO:0007669"/>
    <property type="project" value="InterPro"/>
</dbReference>
<reference evidence="1 2" key="1">
    <citation type="submission" date="2018-12" db="EMBL/GenBank/DDBJ databases">
        <authorList>
            <consortium name="Pathogen Informatics"/>
        </authorList>
    </citation>
    <scope>NUCLEOTIDE SEQUENCE [LARGE SCALE GENOMIC DNA]</scope>
    <source>
        <strain evidence="1 2">NCTC13098</strain>
    </source>
</reference>
<dbReference type="EMBL" id="LR131271">
    <property type="protein sequence ID" value="VDR29176.1"/>
    <property type="molecule type" value="Genomic_DNA"/>
</dbReference>
<dbReference type="Gene3D" id="1.10.10.10">
    <property type="entry name" value="Winged helix-like DNA-binding domain superfamily/Winged helix DNA-binding domain"/>
    <property type="match status" value="1"/>
</dbReference>
<dbReference type="AlphaFoldDB" id="A0A3P8M425"/>
<dbReference type="InterPro" id="IPR016032">
    <property type="entry name" value="Sig_transdc_resp-reg_C-effctor"/>
</dbReference>
<sequence>MHEQISAPGQQSKIIKPDTEHYAYLDLELLLKNYSGGSFTDIPPAAAISAYSYMANQYLSDGLETLKESIRPSGAGDLFVLEESYFPNICALLTVIQVLIIRGNASILIISDRKIKDGMADFFISKQAGLREWRRKLKGNNVASIGKLLRYYGELRSGGLLTKREYDVLRAAYTSPTRGGVERMLSMSNKQVSHYYLRIKDKLGVNNKLAMLNYIGWLFP</sequence>
<dbReference type="GO" id="GO:0003677">
    <property type="term" value="F:DNA binding"/>
    <property type="evidence" value="ECO:0007669"/>
    <property type="project" value="InterPro"/>
</dbReference>
<dbReference type="SUPFAM" id="SSF46894">
    <property type="entry name" value="C-terminal effector domain of the bipartite response regulators"/>
    <property type="match status" value="1"/>
</dbReference>
<dbReference type="RefSeq" id="WP_128878846.1">
    <property type="nucleotide sequence ID" value="NZ_JADCSX010000005.1"/>
</dbReference>
<organism evidence="1 2">
    <name type="scientific">Raoultella terrigena</name>
    <name type="common">Klebsiella terrigena</name>
    <dbReference type="NCBI Taxonomy" id="577"/>
    <lineage>
        <taxon>Bacteria</taxon>
        <taxon>Pseudomonadati</taxon>
        <taxon>Pseudomonadota</taxon>
        <taxon>Gammaproteobacteria</taxon>
        <taxon>Enterobacterales</taxon>
        <taxon>Enterobacteriaceae</taxon>
        <taxon>Klebsiella/Raoultella group</taxon>
        <taxon>Raoultella</taxon>
    </lineage>
</organism>
<proteinExistence type="predicted"/>
<dbReference type="KEGG" id="rtg:NCTC13098_05580"/>
<protein>
    <submittedName>
        <fullName evidence="1">Uncharacterized protein</fullName>
    </submittedName>
</protein>
<evidence type="ECO:0000313" key="2">
    <source>
        <dbReference type="Proteomes" id="UP000274346"/>
    </source>
</evidence>
<dbReference type="InterPro" id="IPR036388">
    <property type="entry name" value="WH-like_DNA-bd_sf"/>
</dbReference>
<dbReference type="Proteomes" id="UP000274346">
    <property type="component" value="Chromosome"/>
</dbReference>
<evidence type="ECO:0000313" key="1">
    <source>
        <dbReference type="EMBL" id="VDR29176.1"/>
    </source>
</evidence>
<gene>
    <name evidence="1" type="ORF">NCTC13098_05580</name>
</gene>
<name>A0A3P8M425_RAOTE</name>
<accession>A0A3P8M425</accession>